<keyword evidence="3 5" id="KW-0269">Exonuclease</keyword>
<dbReference type="SMART" id="SM00479">
    <property type="entry name" value="EXOIII"/>
    <property type="match status" value="1"/>
</dbReference>
<dbReference type="PANTHER" id="PTHR30231:SF4">
    <property type="entry name" value="PROTEIN NEN2"/>
    <property type="match status" value="1"/>
</dbReference>
<name>A0A6M8SQY6_9NEIS</name>
<dbReference type="CDD" id="cd06127">
    <property type="entry name" value="DEDDh"/>
    <property type="match status" value="1"/>
</dbReference>
<dbReference type="PANTHER" id="PTHR30231">
    <property type="entry name" value="DNA POLYMERASE III SUBUNIT EPSILON"/>
    <property type="match status" value="1"/>
</dbReference>
<feature type="domain" description="Exonuclease" evidence="4">
    <location>
        <begin position="2"/>
        <end position="175"/>
    </location>
</feature>
<sequence>MKTFYLDTETTGLNRNGEDEIVEIAIIDQDGEIILHSLLRPTAHTAWPEAEAIHCITPGMVATSPTLEQITPRLNAALSQCDGLVIYNLDYDWSFLPQLVCQSLFDRNVRLFCAMHRFAAYNGVWDEKRGDYKWQKLTVAAERFGHVWEGQAHRALADCYATKTVWECLQNASCKRYSFDVESEGGEI</sequence>
<dbReference type="GO" id="GO:0008408">
    <property type="term" value="F:3'-5' exonuclease activity"/>
    <property type="evidence" value="ECO:0007669"/>
    <property type="project" value="TreeGrafter"/>
</dbReference>
<gene>
    <name evidence="5" type="ORF">HQN60_00115</name>
</gene>
<dbReference type="Gene3D" id="3.30.420.10">
    <property type="entry name" value="Ribonuclease H-like superfamily/Ribonuclease H"/>
    <property type="match status" value="1"/>
</dbReference>
<evidence type="ECO:0000256" key="2">
    <source>
        <dbReference type="ARBA" id="ARBA00022801"/>
    </source>
</evidence>
<evidence type="ECO:0000313" key="6">
    <source>
        <dbReference type="Proteomes" id="UP000504844"/>
    </source>
</evidence>
<evidence type="ECO:0000256" key="3">
    <source>
        <dbReference type="ARBA" id="ARBA00022839"/>
    </source>
</evidence>
<dbReference type="Proteomes" id="UP000504844">
    <property type="component" value="Chromosome"/>
</dbReference>
<protein>
    <submittedName>
        <fullName evidence="5">3'-5' exonuclease</fullName>
    </submittedName>
</protein>
<dbReference type="GO" id="GO:0003676">
    <property type="term" value="F:nucleic acid binding"/>
    <property type="evidence" value="ECO:0007669"/>
    <property type="project" value="InterPro"/>
</dbReference>
<dbReference type="InterPro" id="IPR012337">
    <property type="entry name" value="RNaseH-like_sf"/>
</dbReference>
<dbReference type="EMBL" id="CP054143">
    <property type="protein sequence ID" value="QKJ65269.1"/>
    <property type="molecule type" value="Genomic_DNA"/>
</dbReference>
<keyword evidence="1" id="KW-0540">Nuclease</keyword>
<accession>A0A6M8SQY6</accession>
<dbReference type="KEGG" id="dee:HQN60_00115"/>
<dbReference type="InterPro" id="IPR036397">
    <property type="entry name" value="RNaseH_sf"/>
</dbReference>
<evidence type="ECO:0000259" key="4">
    <source>
        <dbReference type="SMART" id="SM00479"/>
    </source>
</evidence>
<dbReference type="InterPro" id="IPR013520">
    <property type="entry name" value="Ribonucl_H"/>
</dbReference>
<dbReference type="RefSeq" id="WP_173531779.1">
    <property type="nucleotide sequence ID" value="NZ_CP054143.1"/>
</dbReference>
<evidence type="ECO:0000256" key="1">
    <source>
        <dbReference type="ARBA" id="ARBA00022722"/>
    </source>
</evidence>
<keyword evidence="6" id="KW-1185">Reference proteome</keyword>
<reference evidence="5 6" key="1">
    <citation type="submission" date="2020-05" db="EMBL/GenBank/DDBJ databases">
        <title>Complete genome sequence of Deefgea sp. D17.</title>
        <authorList>
            <person name="Bae J.-W."/>
            <person name="Han J.E."/>
        </authorList>
    </citation>
    <scope>NUCLEOTIDE SEQUENCE [LARGE SCALE GENOMIC DNA]</scope>
    <source>
        <strain evidence="5 6">D17</strain>
    </source>
</reference>
<proteinExistence type="predicted"/>
<organism evidence="5 6">
    <name type="scientific">Deefgea piscis</name>
    <dbReference type="NCBI Taxonomy" id="2739061"/>
    <lineage>
        <taxon>Bacteria</taxon>
        <taxon>Pseudomonadati</taxon>
        <taxon>Pseudomonadota</taxon>
        <taxon>Betaproteobacteria</taxon>
        <taxon>Neisseriales</taxon>
        <taxon>Chitinibacteraceae</taxon>
        <taxon>Deefgea</taxon>
    </lineage>
</organism>
<dbReference type="AlphaFoldDB" id="A0A6M8SQY6"/>
<dbReference type="GO" id="GO:0006259">
    <property type="term" value="P:DNA metabolic process"/>
    <property type="evidence" value="ECO:0007669"/>
    <property type="project" value="UniProtKB-ARBA"/>
</dbReference>
<keyword evidence="2" id="KW-0378">Hydrolase</keyword>
<dbReference type="Pfam" id="PF00929">
    <property type="entry name" value="RNase_T"/>
    <property type="match status" value="1"/>
</dbReference>
<evidence type="ECO:0000313" key="5">
    <source>
        <dbReference type="EMBL" id="QKJ65269.1"/>
    </source>
</evidence>
<dbReference type="SUPFAM" id="SSF53098">
    <property type="entry name" value="Ribonuclease H-like"/>
    <property type="match status" value="1"/>
</dbReference>